<dbReference type="SUPFAM" id="SSF53850">
    <property type="entry name" value="Periplasmic binding protein-like II"/>
    <property type="match status" value="1"/>
</dbReference>
<keyword evidence="4" id="KW-0564">Palmitate</keyword>
<dbReference type="InterPro" id="IPR050490">
    <property type="entry name" value="Bact_solute-bd_prot1"/>
</dbReference>
<feature type="transmembrane region" description="Helical" evidence="6">
    <location>
        <begin position="7"/>
        <end position="24"/>
    </location>
</feature>
<evidence type="ECO:0000256" key="4">
    <source>
        <dbReference type="ARBA" id="ARBA00023139"/>
    </source>
</evidence>
<keyword evidence="6" id="KW-0812">Transmembrane</keyword>
<dbReference type="Pfam" id="PF01547">
    <property type="entry name" value="SBP_bac_1"/>
    <property type="match status" value="1"/>
</dbReference>
<dbReference type="RefSeq" id="WP_132040822.1">
    <property type="nucleotide sequence ID" value="NZ_SLWU01000043.1"/>
</dbReference>
<keyword evidence="3 6" id="KW-0472">Membrane</keyword>
<keyword evidence="1" id="KW-1003">Cell membrane</keyword>
<keyword evidence="2" id="KW-0732">Signal</keyword>
<keyword evidence="6" id="KW-1133">Transmembrane helix</keyword>
<proteinExistence type="predicted"/>
<comment type="caution">
    <text evidence="7">The sequence shown here is derived from an EMBL/GenBank/DDBJ whole genome shotgun (WGS) entry which is preliminary data.</text>
</comment>
<dbReference type="PANTHER" id="PTHR43649:SF33">
    <property type="entry name" value="POLYGALACTURONAN_RHAMNOGALACTURONAN-BINDING PROTEIN YTCQ"/>
    <property type="match status" value="1"/>
</dbReference>
<evidence type="ECO:0000256" key="6">
    <source>
        <dbReference type="SAM" id="Phobius"/>
    </source>
</evidence>
<organism evidence="7 8">
    <name type="scientific">Caldanaerobacter subterraneus</name>
    <dbReference type="NCBI Taxonomy" id="911092"/>
    <lineage>
        <taxon>Bacteria</taxon>
        <taxon>Bacillati</taxon>
        <taxon>Bacillota</taxon>
        <taxon>Clostridia</taxon>
        <taxon>Thermoanaerobacterales</taxon>
        <taxon>Thermoanaerobacteraceae</taxon>
        <taxon>Caldanaerobacter</taxon>
    </lineage>
</organism>
<evidence type="ECO:0000256" key="3">
    <source>
        <dbReference type="ARBA" id="ARBA00023136"/>
    </source>
</evidence>
<accession>A0A4V2S6A6</accession>
<sequence length="428" mass="49715">MKKAFTWFLYLLIFLFLAYWPFYMNSQKKAELEERKIEESFKGIITFWDFPHPFDEDTSGFEFIKKKIRAFQNKYPGVVIDFEPISEGDGIERLKEAFSKGVLPDVFPVNLELVRLYKDFLQPITNFVSKEEKSEYNEEVLKALSLKEDIYGLPLGMYTNVIFINREIFEDKEISLPEKGYWNYEEFLNGMIKVTEKDDKKPVFGLGIPLFNGSYSLWGFLMLDGGKVYDKGKYAFFGPQAISSLQKVLDMAGRYSVINPVSLEGDRKKLWDEFTLYKNTAALVEESYKIAELSNLFKKGKLFEFDVAFYPTGESGIPLTISPKVYGYGIKKDKDLKKLEMEYRLIKFIVQDQEGVLKLGYVPTKKGIEIGEEKMKKIEEAVKYTELPPLWDKWEKVDNLVIERVKEGIKEGKSAYEVIEGIKKEVGE</sequence>
<dbReference type="PANTHER" id="PTHR43649">
    <property type="entry name" value="ARABINOSE-BINDING PROTEIN-RELATED"/>
    <property type="match status" value="1"/>
</dbReference>
<evidence type="ECO:0000256" key="5">
    <source>
        <dbReference type="ARBA" id="ARBA00023288"/>
    </source>
</evidence>
<gene>
    <name evidence="7" type="ORF">EV203_1431</name>
</gene>
<evidence type="ECO:0000256" key="2">
    <source>
        <dbReference type="ARBA" id="ARBA00022729"/>
    </source>
</evidence>
<dbReference type="InterPro" id="IPR006059">
    <property type="entry name" value="SBP"/>
</dbReference>
<keyword evidence="5" id="KW-0449">Lipoprotein</keyword>
<dbReference type="AlphaFoldDB" id="A0A4V2S6A6"/>
<dbReference type="Gene3D" id="3.40.190.10">
    <property type="entry name" value="Periplasmic binding protein-like II"/>
    <property type="match status" value="1"/>
</dbReference>
<reference evidence="7 8" key="1">
    <citation type="submission" date="2019-03" db="EMBL/GenBank/DDBJ databases">
        <title>Genomic Encyclopedia of Type Strains, Phase IV (KMG-IV): sequencing the most valuable type-strain genomes for metagenomic binning, comparative biology and taxonomic classification.</title>
        <authorList>
            <person name="Goeker M."/>
        </authorList>
    </citation>
    <scope>NUCLEOTIDE SEQUENCE [LARGE SCALE GENOMIC DNA]</scope>
    <source>
        <strain evidence="7 8">DSM 13054</strain>
    </source>
</reference>
<protein>
    <submittedName>
        <fullName evidence="7">Carbohydrate ABC transporter substrate-binding protein (CUT1 family)</fullName>
    </submittedName>
</protein>
<evidence type="ECO:0000313" key="7">
    <source>
        <dbReference type="EMBL" id="TCO55330.1"/>
    </source>
</evidence>
<dbReference type="Proteomes" id="UP000294886">
    <property type="component" value="Unassembled WGS sequence"/>
</dbReference>
<evidence type="ECO:0000313" key="8">
    <source>
        <dbReference type="Proteomes" id="UP000294886"/>
    </source>
</evidence>
<dbReference type="EMBL" id="SLWU01000043">
    <property type="protein sequence ID" value="TCO55330.1"/>
    <property type="molecule type" value="Genomic_DNA"/>
</dbReference>
<name>A0A4V2S6A6_9THEO</name>
<evidence type="ECO:0000256" key="1">
    <source>
        <dbReference type="ARBA" id="ARBA00022475"/>
    </source>
</evidence>